<sequence length="92" mass="10333">MGEQGVKQIKKSDIAARFVFVKPPTFETLEQRLRGRGTEDEAAITKRLNQAKVELEYADTPGVHDIIIVNGDLDAAYKELEDFVYRPVDPVA</sequence>
<comment type="caution">
    <text evidence="1">The sequence shown here is derived from an EMBL/GenBank/DDBJ whole genome shotgun (WGS) entry which is preliminary data.</text>
</comment>
<dbReference type="EMBL" id="JAPESX010002810">
    <property type="protein sequence ID" value="KAJ8106522.1"/>
    <property type="molecule type" value="Genomic_DNA"/>
</dbReference>
<proteinExistence type="predicted"/>
<evidence type="ECO:0000313" key="1">
    <source>
        <dbReference type="EMBL" id="KAJ8106522.1"/>
    </source>
</evidence>
<keyword evidence="2" id="KW-1185">Reference proteome</keyword>
<protein>
    <submittedName>
        <fullName evidence="1">Uncharacterized protein</fullName>
    </submittedName>
</protein>
<gene>
    <name evidence="1" type="ORF">ONZ43_g7040</name>
</gene>
<accession>A0ACC2HTW7</accession>
<evidence type="ECO:0000313" key="2">
    <source>
        <dbReference type="Proteomes" id="UP001153334"/>
    </source>
</evidence>
<reference evidence="1" key="1">
    <citation type="submission" date="2022-11" db="EMBL/GenBank/DDBJ databases">
        <title>Genome Sequence of Nemania bipapillata.</title>
        <authorList>
            <person name="Buettner E."/>
        </authorList>
    </citation>
    <scope>NUCLEOTIDE SEQUENCE</scope>
    <source>
        <strain evidence="1">CP14</strain>
    </source>
</reference>
<organism evidence="1 2">
    <name type="scientific">Nemania bipapillata</name>
    <dbReference type="NCBI Taxonomy" id="110536"/>
    <lineage>
        <taxon>Eukaryota</taxon>
        <taxon>Fungi</taxon>
        <taxon>Dikarya</taxon>
        <taxon>Ascomycota</taxon>
        <taxon>Pezizomycotina</taxon>
        <taxon>Sordariomycetes</taxon>
        <taxon>Xylariomycetidae</taxon>
        <taxon>Xylariales</taxon>
        <taxon>Xylariaceae</taxon>
        <taxon>Nemania</taxon>
    </lineage>
</organism>
<name>A0ACC2HTW7_9PEZI</name>
<dbReference type="Proteomes" id="UP001153334">
    <property type="component" value="Unassembled WGS sequence"/>
</dbReference>